<proteinExistence type="inferred from homology"/>
<dbReference type="RefSeq" id="WP_219800849.1">
    <property type="nucleotide sequence ID" value="NZ_CP080096.1"/>
</dbReference>
<dbReference type="Pfam" id="PF00005">
    <property type="entry name" value="ABC_tran"/>
    <property type="match status" value="1"/>
</dbReference>
<dbReference type="SMART" id="SM00382">
    <property type="entry name" value="AAA"/>
    <property type="match status" value="1"/>
</dbReference>
<comment type="similarity">
    <text evidence="2">Belongs to the ABC transporter superfamily.</text>
</comment>
<dbReference type="SUPFAM" id="SSF52540">
    <property type="entry name" value="P-loop containing nucleoside triphosphate hydrolases"/>
    <property type="match status" value="1"/>
</dbReference>
<comment type="subcellular location">
    <subcellularLocation>
        <location evidence="1">Cell membrane</location>
        <topology evidence="1">Peripheral membrane protein</topology>
    </subcellularLocation>
</comment>
<dbReference type="Gene3D" id="3.40.50.300">
    <property type="entry name" value="P-loop containing nucleotide triphosphate hydrolases"/>
    <property type="match status" value="1"/>
</dbReference>
<dbReference type="InterPro" id="IPR003593">
    <property type="entry name" value="AAA+_ATPase"/>
</dbReference>
<name>A0ABX8URA5_9BURK</name>
<dbReference type="PANTHER" id="PTHR43166">
    <property type="entry name" value="AMINO ACID IMPORT ATP-BINDING PROTEIN"/>
    <property type="match status" value="1"/>
</dbReference>
<keyword evidence="4" id="KW-1003">Cell membrane</keyword>
<dbReference type="GO" id="GO:0005524">
    <property type="term" value="F:ATP binding"/>
    <property type="evidence" value="ECO:0007669"/>
    <property type="project" value="UniProtKB-KW"/>
</dbReference>
<feature type="domain" description="ABC transporter" evidence="9">
    <location>
        <begin position="2"/>
        <end position="236"/>
    </location>
</feature>
<evidence type="ECO:0000256" key="5">
    <source>
        <dbReference type="ARBA" id="ARBA00022519"/>
    </source>
</evidence>
<reference evidence="10 11" key="1">
    <citation type="submission" date="2021-07" db="EMBL/GenBank/DDBJ databases">
        <title>Paraburkholderia edwinii protects Aspergillus sp. from phenazines by acting as a toxin sponge.</title>
        <authorList>
            <person name="Dahlstrom K.M."/>
            <person name="Newman D.K."/>
        </authorList>
    </citation>
    <scope>NUCLEOTIDE SEQUENCE [LARGE SCALE GENOMIC DNA]</scope>
    <source>
        <strain evidence="10 11">Pe01</strain>
    </source>
</reference>
<dbReference type="PROSITE" id="PS50893">
    <property type="entry name" value="ABC_TRANSPORTER_2"/>
    <property type="match status" value="1"/>
</dbReference>
<dbReference type="EMBL" id="CP080096">
    <property type="protein sequence ID" value="QYD71419.1"/>
    <property type="molecule type" value="Genomic_DNA"/>
</dbReference>
<evidence type="ECO:0000256" key="8">
    <source>
        <dbReference type="ARBA" id="ARBA00023136"/>
    </source>
</evidence>
<dbReference type="InterPro" id="IPR027417">
    <property type="entry name" value="P-loop_NTPase"/>
</dbReference>
<keyword evidence="6" id="KW-0547">Nucleotide-binding</keyword>
<keyword evidence="8" id="KW-0472">Membrane</keyword>
<dbReference type="InterPro" id="IPR003439">
    <property type="entry name" value="ABC_transporter-like_ATP-bd"/>
</dbReference>
<evidence type="ECO:0000256" key="2">
    <source>
        <dbReference type="ARBA" id="ARBA00005417"/>
    </source>
</evidence>
<gene>
    <name evidence="10" type="ORF">KZJ38_30850</name>
</gene>
<dbReference type="PANTHER" id="PTHR43166:SF9">
    <property type="entry name" value="GLUTAMATE_ASPARTATE IMPORT ATP-BINDING PROTEIN GLTL"/>
    <property type="match status" value="1"/>
</dbReference>
<dbReference type="InterPro" id="IPR050086">
    <property type="entry name" value="MetN_ABC_transporter-like"/>
</dbReference>
<organism evidence="10 11">
    <name type="scientific">Paraburkholderia edwinii</name>
    <dbReference type="NCBI Taxonomy" id="2861782"/>
    <lineage>
        <taxon>Bacteria</taxon>
        <taxon>Pseudomonadati</taxon>
        <taxon>Pseudomonadota</taxon>
        <taxon>Betaproteobacteria</taxon>
        <taxon>Burkholderiales</taxon>
        <taxon>Burkholderiaceae</taxon>
        <taxon>Paraburkholderia</taxon>
    </lineage>
</organism>
<evidence type="ECO:0000256" key="4">
    <source>
        <dbReference type="ARBA" id="ARBA00022475"/>
    </source>
</evidence>
<protein>
    <submittedName>
        <fullName evidence="10">ATP-binding cassette domain-containing protein</fullName>
    </submittedName>
</protein>
<accession>A0ABX8URA5</accession>
<evidence type="ECO:0000256" key="6">
    <source>
        <dbReference type="ARBA" id="ARBA00022741"/>
    </source>
</evidence>
<sequence length="247" mass="27044">MIQISHLSKWYGDVQALDDCSLSLKKGDVAVLCGPAGAGKSTLIKTINGIEGFQRGEITVGARTLKPGRRVASEHRVRVGVVLQGVHLFSHLTILENLDLGQTQVLRRSRDEASLRSRALLGRVGLRACEGKYPHELSRAQQQCAGMARTLVMDPEVLLIDDPTAGIEVERAGSVLGLIADLAQEGMTMLIVTHEYGFAREVADRMLFMAGGRILDDRPPAQFFDTAARYEDEREHAFLARTLVHCG</sequence>
<evidence type="ECO:0000259" key="9">
    <source>
        <dbReference type="PROSITE" id="PS50893"/>
    </source>
</evidence>
<keyword evidence="7 10" id="KW-0067">ATP-binding</keyword>
<keyword evidence="5" id="KW-0997">Cell inner membrane</keyword>
<keyword evidence="3" id="KW-0813">Transport</keyword>
<evidence type="ECO:0000256" key="7">
    <source>
        <dbReference type="ARBA" id="ARBA00022840"/>
    </source>
</evidence>
<evidence type="ECO:0000313" key="11">
    <source>
        <dbReference type="Proteomes" id="UP000826462"/>
    </source>
</evidence>
<keyword evidence="11" id="KW-1185">Reference proteome</keyword>
<dbReference type="Proteomes" id="UP000826462">
    <property type="component" value="Chromosome 2"/>
</dbReference>
<evidence type="ECO:0000313" key="10">
    <source>
        <dbReference type="EMBL" id="QYD71419.1"/>
    </source>
</evidence>
<evidence type="ECO:0000256" key="3">
    <source>
        <dbReference type="ARBA" id="ARBA00022448"/>
    </source>
</evidence>
<evidence type="ECO:0000256" key="1">
    <source>
        <dbReference type="ARBA" id="ARBA00004202"/>
    </source>
</evidence>